<gene>
    <name evidence="1" type="ORF">FWILDA_LOCUS5593</name>
</gene>
<evidence type="ECO:0000313" key="1">
    <source>
        <dbReference type="EMBL" id="CAI2172467.1"/>
    </source>
</evidence>
<comment type="caution">
    <text evidence="1">The sequence shown here is derived from an EMBL/GenBank/DDBJ whole genome shotgun (WGS) entry which is preliminary data.</text>
</comment>
<dbReference type="AlphaFoldDB" id="A0A9W4SMJ8"/>
<organism evidence="1 2">
    <name type="scientific">Funneliformis geosporum</name>
    <dbReference type="NCBI Taxonomy" id="1117311"/>
    <lineage>
        <taxon>Eukaryota</taxon>
        <taxon>Fungi</taxon>
        <taxon>Fungi incertae sedis</taxon>
        <taxon>Mucoromycota</taxon>
        <taxon>Glomeromycotina</taxon>
        <taxon>Glomeromycetes</taxon>
        <taxon>Glomerales</taxon>
        <taxon>Glomeraceae</taxon>
        <taxon>Funneliformis</taxon>
    </lineage>
</organism>
<sequence>MKLNYGIILWGIAQTSEFRGNNTTNLGIWNKKKLFGFEYVFSYGNNVMEKIVKIFKVSRVVNRKRAMYESNHKNMPLNFGNSDLVINLYRDINALANDPFEILSDDIKGTCKEPIMKMKYWIQNKIDY</sequence>
<evidence type="ECO:0000313" key="2">
    <source>
        <dbReference type="Proteomes" id="UP001153678"/>
    </source>
</evidence>
<accession>A0A9W4SMJ8</accession>
<dbReference type="Proteomes" id="UP001153678">
    <property type="component" value="Unassembled WGS sequence"/>
</dbReference>
<dbReference type="EMBL" id="CAMKVN010000943">
    <property type="protein sequence ID" value="CAI2172467.1"/>
    <property type="molecule type" value="Genomic_DNA"/>
</dbReference>
<proteinExistence type="predicted"/>
<protein>
    <submittedName>
        <fullName evidence="1">18844_t:CDS:1</fullName>
    </submittedName>
</protein>
<keyword evidence="2" id="KW-1185">Reference proteome</keyword>
<name>A0A9W4SMJ8_9GLOM</name>
<reference evidence="1" key="1">
    <citation type="submission" date="2022-08" db="EMBL/GenBank/DDBJ databases">
        <authorList>
            <person name="Kallberg Y."/>
            <person name="Tangrot J."/>
            <person name="Rosling A."/>
        </authorList>
    </citation>
    <scope>NUCLEOTIDE SEQUENCE</scope>
    <source>
        <strain evidence="1">Wild A</strain>
    </source>
</reference>